<reference evidence="2" key="1">
    <citation type="submission" date="2021-06" db="EMBL/GenBank/DDBJ databases">
        <authorList>
            <person name="Kallberg Y."/>
            <person name="Tangrot J."/>
            <person name="Rosling A."/>
        </authorList>
    </citation>
    <scope>NUCLEOTIDE SEQUENCE</scope>
    <source>
        <strain evidence="2">FL130A</strain>
    </source>
</reference>
<keyword evidence="3" id="KW-1185">Reference proteome</keyword>
<feature type="region of interest" description="Disordered" evidence="1">
    <location>
        <begin position="1"/>
        <end position="20"/>
    </location>
</feature>
<protein>
    <submittedName>
        <fullName evidence="2">8528_t:CDS:1</fullName>
    </submittedName>
</protein>
<dbReference type="AlphaFoldDB" id="A0A9N9G285"/>
<dbReference type="Proteomes" id="UP000789508">
    <property type="component" value="Unassembled WGS sequence"/>
</dbReference>
<feature type="compositionally biased region" description="Polar residues" evidence="1">
    <location>
        <begin position="1"/>
        <end position="14"/>
    </location>
</feature>
<comment type="caution">
    <text evidence="2">The sequence shown here is derived from an EMBL/GenBank/DDBJ whole genome shotgun (WGS) entry which is preliminary data.</text>
</comment>
<evidence type="ECO:0000313" key="3">
    <source>
        <dbReference type="Proteomes" id="UP000789508"/>
    </source>
</evidence>
<dbReference type="EMBL" id="CAJVPS010002588">
    <property type="protein sequence ID" value="CAG8572140.1"/>
    <property type="molecule type" value="Genomic_DNA"/>
</dbReference>
<organism evidence="2 3">
    <name type="scientific">Ambispora leptoticha</name>
    <dbReference type="NCBI Taxonomy" id="144679"/>
    <lineage>
        <taxon>Eukaryota</taxon>
        <taxon>Fungi</taxon>
        <taxon>Fungi incertae sedis</taxon>
        <taxon>Mucoromycota</taxon>
        <taxon>Glomeromycotina</taxon>
        <taxon>Glomeromycetes</taxon>
        <taxon>Archaeosporales</taxon>
        <taxon>Ambisporaceae</taxon>
        <taxon>Ambispora</taxon>
    </lineage>
</organism>
<evidence type="ECO:0000313" key="2">
    <source>
        <dbReference type="EMBL" id="CAG8572140.1"/>
    </source>
</evidence>
<evidence type="ECO:0000256" key="1">
    <source>
        <dbReference type="SAM" id="MobiDB-lite"/>
    </source>
</evidence>
<feature type="non-terminal residue" evidence="2">
    <location>
        <position position="51"/>
    </location>
</feature>
<name>A0A9N9G285_9GLOM</name>
<proteinExistence type="predicted"/>
<sequence>NNINDTSENLSHNANDIDGNLDNVTYSSSSELANIISALNISASQNNSNLR</sequence>
<accession>A0A9N9G285</accession>
<gene>
    <name evidence="2" type="ORF">ALEPTO_LOCUS6862</name>
</gene>